<dbReference type="InterPro" id="IPR036397">
    <property type="entry name" value="RNaseH_sf"/>
</dbReference>
<name>A0A2J8VV90_PONAB</name>
<sequence length="43" mass="5219">MLCTDGQQLLRQVLHPEASRKNLVLPDMFFSFYDLRREFHTQH</sequence>
<reference evidence="1" key="1">
    <citation type="submission" date="2017-12" db="EMBL/GenBank/DDBJ databases">
        <title>High-resolution comparative analysis of great ape genomes.</title>
        <authorList>
            <person name="Pollen A."/>
            <person name="Hastie A."/>
            <person name="Hormozdiari F."/>
            <person name="Dougherty M."/>
            <person name="Liu R."/>
            <person name="Chaisson M."/>
            <person name="Hoppe E."/>
            <person name="Hill C."/>
            <person name="Pang A."/>
            <person name="Hillier L."/>
            <person name="Baker C."/>
            <person name="Armstrong J."/>
            <person name="Shendure J."/>
            <person name="Paten B."/>
            <person name="Wilson R."/>
            <person name="Chao H."/>
            <person name="Schneider V."/>
            <person name="Ventura M."/>
            <person name="Kronenberg Z."/>
            <person name="Murali S."/>
            <person name="Gordon D."/>
            <person name="Cantsilieris S."/>
            <person name="Munson K."/>
            <person name="Nelson B."/>
            <person name="Raja A."/>
            <person name="Underwood J."/>
            <person name="Diekhans M."/>
            <person name="Fiddes I."/>
            <person name="Haussler D."/>
            <person name="Eichler E."/>
        </authorList>
    </citation>
    <scope>NUCLEOTIDE SEQUENCE [LARGE SCALE GENOMIC DNA]</scope>
    <source>
        <strain evidence="1">Susie</strain>
    </source>
</reference>
<gene>
    <name evidence="1" type="ORF">CR201_G0015166</name>
</gene>
<dbReference type="Gene3D" id="3.30.420.10">
    <property type="entry name" value="Ribonuclease H-like superfamily/Ribonuclease H"/>
    <property type="match status" value="1"/>
</dbReference>
<dbReference type="AlphaFoldDB" id="A0A2J8VV90"/>
<dbReference type="GO" id="GO:0003676">
    <property type="term" value="F:nucleic acid binding"/>
    <property type="evidence" value="ECO:0007669"/>
    <property type="project" value="InterPro"/>
</dbReference>
<dbReference type="EMBL" id="NDHI03003408">
    <property type="protein sequence ID" value="PNJ61432.1"/>
    <property type="molecule type" value="Genomic_DNA"/>
</dbReference>
<comment type="caution">
    <text evidence="1">The sequence shown here is derived from an EMBL/GenBank/DDBJ whole genome shotgun (WGS) entry which is preliminary data.</text>
</comment>
<proteinExistence type="predicted"/>
<protein>
    <submittedName>
        <fullName evidence="1">ESRP2 isoform 13</fullName>
    </submittedName>
</protein>
<organism evidence="1">
    <name type="scientific">Pongo abelii</name>
    <name type="common">Sumatran orangutan</name>
    <name type="synonym">Pongo pygmaeus abelii</name>
    <dbReference type="NCBI Taxonomy" id="9601"/>
    <lineage>
        <taxon>Eukaryota</taxon>
        <taxon>Metazoa</taxon>
        <taxon>Chordata</taxon>
        <taxon>Craniata</taxon>
        <taxon>Vertebrata</taxon>
        <taxon>Euteleostomi</taxon>
        <taxon>Mammalia</taxon>
        <taxon>Eutheria</taxon>
        <taxon>Euarchontoglires</taxon>
        <taxon>Primates</taxon>
        <taxon>Haplorrhini</taxon>
        <taxon>Catarrhini</taxon>
        <taxon>Hominidae</taxon>
        <taxon>Pongo</taxon>
    </lineage>
</organism>
<evidence type="ECO:0000313" key="1">
    <source>
        <dbReference type="EMBL" id="PNJ61432.1"/>
    </source>
</evidence>
<accession>A0A2J8VV90</accession>
<feature type="non-terminal residue" evidence="1">
    <location>
        <position position="43"/>
    </location>
</feature>